<keyword evidence="7" id="KW-0238">DNA-binding</keyword>
<feature type="region of interest" description="Disordered" evidence="11">
    <location>
        <begin position="408"/>
        <end position="452"/>
    </location>
</feature>
<keyword evidence="9" id="KW-0539">Nucleus</keyword>
<dbReference type="AlphaFoldDB" id="A0A183ARM9"/>
<dbReference type="OrthoDB" id="361020at2759"/>
<dbReference type="Gene3D" id="3.40.50.10130">
    <property type="match status" value="1"/>
</dbReference>
<evidence type="ECO:0000256" key="9">
    <source>
        <dbReference type="ARBA" id="ARBA00023242"/>
    </source>
</evidence>
<dbReference type="GO" id="GO:0000724">
    <property type="term" value="P:double-strand break repair via homologous recombination"/>
    <property type="evidence" value="ECO:0007669"/>
    <property type="project" value="TreeGrafter"/>
</dbReference>
<dbReference type="GO" id="GO:0003697">
    <property type="term" value="F:single-stranded DNA binding"/>
    <property type="evidence" value="ECO:0007669"/>
    <property type="project" value="TreeGrafter"/>
</dbReference>
<dbReference type="WBParaSite" id="ECPE_0000964401-mRNA-1">
    <property type="protein sequence ID" value="ECPE_0000964401-mRNA-1"/>
    <property type="gene ID" value="ECPE_0000964401"/>
</dbReference>
<name>A0A183ARM9_9TREM</name>
<dbReference type="EMBL" id="UZAN01047693">
    <property type="protein sequence ID" value="VDP85673.1"/>
    <property type="molecule type" value="Genomic_DNA"/>
</dbReference>
<dbReference type="SMART" id="SM00891">
    <property type="entry name" value="ERCC4"/>
    <property type="match status" value="1"/>
</dbReference>
<dbReference type="GO" id="GO:0000014">
    <property type="term" value="F:single-stranded DNA endodeoxyribonuclease activity"/>
    <property type="evidence" value="ECO:0007669"/>
    <property type="project" value="TreeGrafter"/>
</dbReference>
<sequence length="845" mass="95274">MAEARFLSLLLSRDGVLHSPSIITAEVNNKEREAMYKRGGVVFVSSRILVVDLLMDRMPASLVSGVLILRAHEMQEACQENFAIRLLRERNPSIFIKAMSDNVMSITSGYNHAERIMLQLGIPRLILWPRFNVDVVTCFDDAQPQVEEVRVKMTPNMLICQSCILDLMKACIRELVDLNPSLCTDDLSLENALLPNFDILIGLLLDPVWHQLSATSRRLIGDITSLRKLLRSLIESDAVEFLHRLEDQRQAAVSSLSMSDQARRTVRTCPAWFLMNQADRLLSAARDRVYANYSQKQVHIELNQKWMTLMEILKEICSTNPSDSSHNGSILILVGREHTARSLERFLRRGPRGIRRFLCSSEQLGSVYKPSETKISRMAQSATNQPTDSTVLTLTQLCRPTGVACQKSSSARDAHSAENSDADSSSSENESRLGEGEAKEGQTANTSDGSLPLGCRRVRISSRLLPACAQHYTVRVILRVPPSTAQEDSVSILPENMDDRQTDDYVAVNGHHLGYVLDRFQPRYVILYEPRVAWVRELEVYQARRHGKTIDKELDEKTDTKQECENSESIEVQPLEVFFMLYENSVEEQCYLTNLRREKEAFESLVDLSSRIVIPKDASLPTGPGGEWNEGQQSRVIVDMREFRSELPALLHRKGLKVDPMTLSVADYILAPHLCVERKSVSDLIGSLNSGRLYQQCTAMSRHYPNPILLIEFALPARTTGSPTVRGGFGFRGEATTGFSLYSGRHSIQPGADFDSRHLLSKLTLLTIHFPNLRLFWSVTPYCTAELFTELKQGRAEPSVERLPQVLHHRLSVIAPLKRERYNTVNLATSTLCDRRSKGFNRSGC</sequence>
<evidence type="ECO:0000256" key="6">
    <source>
        <dbReference type="ARBA" id="ARBA00022801"/>
    </source>
</evidence>
<evidence type="ECO:0000256" key="7">
    <source>
        <dbReference type="ARBA" id="ARBA00023125"/>
    </source>
</evidence>
<dbReference type="GO" id="GO:0003684">
    <property type="term" value="F:damaged DNA binding"/>
    <property type="evidence" value="ECO:0007669"/>
    <property type="project" value="TreeGrafter"/>
</dbReference>
<dbReference type="InterPro" id="IPR011335">
    <property type="entry name" value="Restrct_endonuc-II-like"/>
</dbReference>
<reference evidence="15" key="1">
    <citation type="submission" date="2016-06" db="UniProtKB">
        <authorList>
            <consortium name="WormBaseParasite"/>
        </authorList>
    </citation>
    <scope>IDENTIFICATION</scope>
</reference>
<evidence type="ECO:0000256" key="10">
    <source>
        <dbReference type="ARBA" id="ARBA00072370"/>
    </source>
</evidence>
<dbReference type="Proteomes" id="UP000272942">
    <property type="component" value="Unassembled WGS sequence"/>
</dbReference>
<evidence type="ECO:0000256" key="8">
    <source>
        <dbReference type="ARBA" id="ARBA00023204"/>
    </source>
</evidence>
<keyword evidence="6" id="KW-0378">Hydrolase</keyword>
<dbReference type="SUPFAM" id="SSF52980">
    <property type="entry name" value="Restriction endonuclease-like"/>
    <property type="match status" value="1"/>
</dbReference>
<dbReference type="CDD" id="cd20078">
    <property type="entry name" value="XPF_nuclease_XPF_euk"/>
    <property type="match status" value="1"/>
</dbReference>
<feature type="compositionally biased region" description="Low complexity" evidence="11">
    <location>
        <begin position="419"/>
        <end position="428"/>
    </location>
</feature>
<dbReference type="InterPro" id="IPR047520">
    <property type="entry name" value="XPF_nuclease"/>
</dbReference>
<dbReference type="InterPro" id="IPR006166">
    <property type="entry name" value="ERCC4_domain"/>
</dbReference>
<dbReference type="GO" id="GO:0000110">
    <property type="term" value="C:nucleotide-excision repair factor 1 complex"/>
    <property type="evidence" value="ECO:0007669"/>
    <property type="project" value="TreeGrafter"/>
</dbReference>
<dbReference type="GO" id="GO:0000712">
    <property type="term" value="P:resolution of meiotic recombination intermediates"/>
    <property type="evidence" value="ECO:0007669"/>
    <property type="project" value="TreeGrafter"/>
</dbReference>
<evidence type="ECO:0000256" key="3">
    <source>
        <dbReference type="ARBA" id="ARBA00022722"/>
    </source>
</evidence>
<evidence type="ECO:0000256" key="5">
    <source>
        <dbReference type="ARBA" id="ARBA00022763"/>
    </source>
</evidence>
<evidence type="ECO:0000256" key="1">
    <source>
        <dbReference type="ARBA" id="ARBA00004123"/>
    </source>
</evidence>
<evidence type="ECO:0000256" key="4">
    <source>
        <dbReference type="ARBA" id="ARBA00022759"/>
    </source>
</evidence>
<proteinExistence type="inferred from homology"/>
<evidence type="ECO:0000313" key="13">
    <source>
        <dbReference type="EMBL" id="VDP85673.1"/>
    </source>
</evidence>
<keyword evidence="3" id="KW-0540">Nuclease</keyword>
<evidence type="ECO:0000259" key="12">
    <source>
        <dbReference type="SMART" id="SM00891"/>
    </source>
</evidence>
<evidence type="ECO:0000256" key="2">
    <source>
        <dbReference type="ARBA" id="ARBA00010015"/>
    </source>
</evidence>
<dbReference type="PANTHER" id="PTHR10150:SF0">
    <property type="entry name" value="DNA REPAIR ENDONUCLEASE XPF"/>
    <property type="match status" value="1"/>
</dbReference>
<reference evidence="13 14" key="2">
    <citation type="submission" date="2018-11" db="EMBL/GenBank/DDBJ databases">
        <authorList>
            <consortium name="Pathogen Informatics"/>
        </authorList>
    </citation>
    <scope>NUCLEOTIDE SEQUENCE [LARGE SCALE GENOMIC DNA]</scope>
    <source>
        <strain evidence="13 14">Egypt</strain>
    </source>
</reference>
<comment type="similarity">
    <text evidence="2">Belongs to the XPF family.</text>
</comment>
<dbReference type="Pfam" id="PF02732">
    <property type="entry name" value="ERCC4"/>
    <property type="match status" value="1"/>
</dbReference>
<dbReference type="FunFam" id="3.40.50.10130:FF:000002">
    <property type="entry name" value="DNA repair endonuclease XPF"/>
    <property type="match status" value="1"/>
</dbReference>
<evidence type="ECO:0000313" key="14">
    <source>
        <dbReference type="Proteomes" id="UP000272942"/>
    </source>
</evidence>
<organism evidence="15">
    <name type="scientific">Echinostoma caproni</name>
    <dbReference type="NCBI Taxonomy" id="27848"/>
    <lineage>
        <taxon>Eukaryota</taxon>
        <taxon>Metazoa</taxon>
        <taxon>Spiralia</taxon>
        <taxon>Lophotrochozoa</taxon>
        <taxon>Platyhelminthes</taxon>
        <taxon>Trematoda</taxon>
        <taxon>Digenea</taxon>
        <taxon>Plagiorchiida</taxon>
        <taxon>Echinostomata</taxon>
        <taxon>Echinostomatoidea</taxon>
        <taxon>Echinostomatidae</taxon>
        <taxon>Echinostoma</taxon>
    </lineage>
</organism>
<gene>
    <name evidence="13" type="ORF">ECPE_LOCUS9614</name>
</gene>
<accession>A0A183ARM9</accession>
<keyword evidence="4" id="KW-0255">Endonuclease</keyword>
<feature type="compositionally biased region" description="Basic and acidic residues" evidence="11">
    <location>
        <begin position="429"/>
        <end position="440"/>
    </location>
</feature>
<evidence type="ECO:0000313" key="15">
    <source>
        <dbReference type="WBParaSite" id="ECPE_0000964401-mRNA-1"/>
    </source>
</evidence>
<dbReference type="PANTHER" id="PTHR10150">
    <property type="entry name" value="DNA REPAIR ENDONUCLEASE XPF"/>
    <property type="match status" value="1"/>
</dbReference>
<comment type="subcellular location">
    <subcellularLocation>
        <location evidence="1">Nucleus</location>
    </subcellularLocation>
</comment>
<keyword evidence="8" id="KW-0234">DNA repair</keyword>
<dbReference type="GO" id="GO:1901255">
    <property type="term" value="P:nucleotide-excision repair involved in interstrand cross-link repair"/>
    <property type="evidence" value="ECO:0007669"/>
    <property type="project" value="TreeGrafter"/>
</dbReference>
<protein>
    <recommendedName>
        <fullName evidence="10">DNA repair endonuclease XPF</fullName>
    </recommendedName>
</protein>
<evidence type="ECO:0000256" key="11">
    <source>
        <dbReference type="SAM" id="MobiDB-lite"/>
    </source>
</evidence>
<keyword evidence="5" id="KW-0227">DNA damage</keyword>
<keyword evidence="14" id="KW-1185">Reference proteome</keyword>
<feature type="domain" description="ERCC4" evidence="12">
    <location>
        <begin position="635"/>
        <end position="715"/>
    </location>
</feature>